<reference evidence="1" key="1">
    <citation type="submission" date="2014-09" db="EMBL/GenBank/DDBJ databases">
        <authorList>
            <person name="Magalhaes I.L.F."/>
            <person name="Oliveira U."/>
            <person name="Santos F.R."/>
            <person name="Vidigal T.H.D.A."/>
            <person name="Brescovit A.D."/>
            <person name="Santos A.J."/>
        </authorList>
    </citation>
    <scope>NUCLEOTIDE SEQUENCE</scope>
    <source>
        <tissue evidence="1">Shoot tissue taken approximately 20 cm above the soil surface</tissue>
    </source>
</reference>
<organism evidence="1">
    <name type="scientific">Arundo donax</name>
    <name type="common">Giant reed</name>
    <name type="synonym">Donax arundinaceus</name>
    <dbReference type="NCBI Taxonomy" id="35708"/>
    <lineage>
        <taxon>Eukaryota</taxon>
        <taxon>Viridiplantae</taxon>
        <taxon>Streptophyta</taxon>
        <taxon>Embryophyta</taxon>
        <taxon>Tracheophyta</taxon>
        <taxon>Spermatophyta</taxon>
        <taxon>Magnoliopsida</taxon>
        <taxon>Liliopsida</taxon>
        <taxon>Poales</taxon>
        <taxon>Poaceae</taxon>
        <taxon>PACMAD clade</taxon>
        <taxon>Arundinoideae</taxon>
        <taxon>Arundineae</taxon>
        <taxon>Arundo</taxon>
    </lineage>
</organism>
<dbReference type="AlphaFoldDB" id="A0A0A9AT52"/>
<protein>
    <submittedName>
        <fullName evidence="1">Uncharacterized protein</fullName>
    </submittedName>
</protein>
<dbReference type="EMBL" id="GBRH01244857">
    <property type="protein sequence ID" value="JAD53038.1"/>
    <property type="molecule type" value="Transcribed_RNA"/>
</dbReference>
<proteinExistence type="predicted"/>
<evidence type="ECO:0000313" key="1">
    <source>
        <dbReference type="EMBL" id="JAD53038.1"/>
    </source>
</evidence>
<reference evidence="1" key="2">
    <citation type="journal article" date="2015" name="Data Brief">
        <title>Shoot transcriptome of the giant reed, Arundo donax.</title>
        <authorList>
            <person name="Barrero R.A."/>
            <person name="Guerrero F.D."/>
            <person name="Moolhuijzen P."/>
            <person name="Goolsby J.A."/>
            <person name="Tidwell J."/>
            <person name="Bellgard S.E."/>
            <person name="Bellgard M.I."/>
        </authorList>
    </citation>
    <scope>NUCLEOTIDE SEQUENCE</scope>
    <source>
        <tissue evidence="1">Shoot tissue taken approximately 20 cm above the soil surface</tissue>
    </source>
</reference>
<sequence length="31" mass="3334">MSNILLAMELPMLQSCPSVSTGETLVTTKHT</sequence>
<name>A0A0A9AT52_ARUDO</name>
<accession>A0A0A9AT52</accession>